<dbReference type="InterPro" id="IPR036249">
    <property type="entry name" value="Thioredoxin-like_sf"/>
</dbReference>
<gene>
    <name evidence="2" type="ORF">CRV05_12250</name>
</gene>
<sequence>MGWNIKEYSKNKRDDVTIYKVNVGKEMNIASHFDLLGVPAIAFLKDGKLIILEYGIKNAKTLKELEEEYFGK</sequence>
<protein>
    <recommendedName>
        <fullName evidence="1">Thioredoxin domain-containing protein</fullName>
    </recommendedName>
</protein>
<dbReference type="CDD" id="cd02947">
    <property type="entry name" value="TRX_family"/>
    <property type="match status" value="1"/>
</dbReference>
<feature type="domain" description="Thioredoxin" evidence="1">
    <location>
        <begin position="6"/>
        <end position="63"/>
    </location>
</feature>
<dbReference type="SUPFAM" id="SSF52833">
    <property type="entry name" value="Thioredoxin-like"/>
    <property type="match status" value="1"/>
</dbReference>
<evidence type="ECO:0000259" key="1">
    <source>
        <dbReference type="Pfam" id="PF00085"/>
    </source>
</evidence>
<dbReference type="InterPro" id="IPR013766">
    <property type="entry name" value="Thioredoxin_domain"/>
</dbReference>
<evidence type="ECO:0000313" key="3">
    <source>
        <dbReference type="Proteomes" id="UP000289193"/>
    </source>
</evidence>
<dbReference type="Pfam" id="PF00085">
    <property type="entry name" value="Thioredoxin"/>
    <property type="match status" value="1"/>
</dbReference>
<keyword evidence="3" id="KW-1185">Reference proteome</keyword>
<proteinExistence type="predicted"/>
<comment type="caution">
    <text evidence="2">The sequence shown here is derived from an EMBL/GenBank/DDBJ whole genome shotgun (WGS) entry which is preliminary data.</text>
</comment>
<dbReference type="Gene3D" id="3.40.30.10">
    <property type="entry name" value="Glutaredoxin"/>
    <property type="match status" value="1"/>
</dbReference>
<reference evidence="2 3" key="1">
    <citation type="submission" date="2017-10" db="EMBL/GenBank/DDBJ databases">
        <title>Genomics of the genus Arcobacter.</title>
        <authorList>
            <person name="Perez-Cataluna A."/>
            <person name="Figueras M.J."/>
        </authorList>
    </citation>
    <scope>NUCLEOTIDE SEQUENCE [LARGE SCALE GENOMIC DNA]</scope>
    <source>
        <strain evidence="2 3">CECT 7835</strain>
    </source>
</reference>
<dbReference type="RefSeq" id="WP_114839649.1">
    <property type="nucleotide sequence ID" value="NZ_CP031217.1"/>
</dbReference>
<name>A0AAX2A6T4_9BACT</name>
<dbReference type="Proteomes" id="UP000289193">
    <property type="component" value="Unassembled WGS sequence"/>
</dbReference>
<dbReference type="AlphaFoldDB" id="A0AAX2A6T4"/>
<accession>A0AAX2A6T4</accession>
<dbReference type="EMBL" id="PDKM01000008">
    <property type="protein sequence ID" value="RXK09043.1"/>
    <property type="molecule type" value="Genomic_DNA"/>
</dbReference>
<evidence type="ECO:0000313" key="2">
    <source>
        <dbReference type="EMBL" id="RXK09043.1"/>
    </source>
</evidence>
<organism evidence="2 3">
    <name type="scientific">Halarcobacter bivalviorum</name>
    <dbReference type="NCBI Taxonomy" id="663364"/>
    <lineage>
        <taxon>Bacteria</taxon>
        <taxon>Pseudomonadati</taxon>
        <taxon>Campylobacterota</taxon>
        <taxon>Epsilonproteobacteria</taxon>
        <taxon>Campylobacterales</taxon>
        <taxon>Arcobacteraceae</taxon>
        <taxon>Halarcobacter</taxon>
    </lineage>
</organism>